<protein>
    <submittedName>
        <fullName evidence="1">Uncharacterized protein</fullName>
    </submittedName>
</protein>
<sequence>MASKPSILLEPSCWPQNELIISSYIFLCFCIHDQRHSYLP</sequence>
<dbReference type="AlphaFoldDB" id="A0A0A9E9A7"/>
<evidence type="ECO:0000313" key="1">
    <source>
        <dbReference type="EMBL" id="JAD92577.1"/>
    </source>
</evidence>
<organism evidence="1">
    <name type="scientific">Arundo donax</name>
    <name type="common">Giant reed</name>
    <name type="synonym">Donax arundinaceus</name>
    <dbReference type="NCBI Taxonomy" id="35708"/>
    <lineage>
        <taxon>Eukaryota</taxon>
        <taxon>Viridiplantae</taxon>
        <taxon>Streptophyta</taxon>
        <taxon>Embryophyta</taxon>
        <taxon>Tracheophyta</taxon>
        <taxon>Spermatophyta</taxon>
        <taxon>Magnoliopsida</taxon>
        <taxon>Liliopsida</taxon>
        <taxon>Poales</taxon>
        <taxon>Poaceae</taxon>
        <taxon>PACMAD clade</taxon>
        <taxon>Arundinoideae</taxon>
        <taxon>Arundineae</taxon>
        <taxon>Arundo</taxon>
    </lineage>
</organism>
<reference evidence="1" key="1">
    <citation type="submission" date="2014-09" db="EMBL/GenBank/DDBJ databases">
        <authorList>
            <person name="Magalhaes I.L.F."/>
            <person name="Oliveira U."/>
            <person name="Santos F.R."/>
            <person name="Vidigal T.H.D.A."/>
            <person name="Brescovit A.D."/>
            <person name="Santos A.J."/>
        </authorList>
    </citation>
    <scope>NUCLEOTIDE SEQUENCE</scope>
    <source>
        <tissue evidence="1">Shoot tissue taken approximately 20 cm above the soil surface</tissue>
    </source>
</reference>
<name>A0A0A9E9A7_ARUDO</name>
<accession>A0A0A9E9A7</accession>
<proteinExistence type="predicted"/>
<reference evidence="1" key="2">
    <citation type="journal article" date="2015" name="Data Brief">
        <title>Shoot transcriptome of the giant reed, Arundo donax.</title>
        <authorList>
            <person name="Barrero R.A."/>
            <person name="Guerrero F.D."/>
            <person name="Moolhuijzen P."/>
            <person name="Goolsby J.A."/>
            <person name="Tidwell J."/>
            <person name="Bellgard S.E."/>
            <person name="Bellgard M.I."/>
        </authorList>
    </citation>
    <scope>NUCLEOTIDE SEQUENCE</scope>
    <source>
        <tissue evidence="1">Shoot tissue taken approximately 20 cm above the soil surface</tissue>
    </source>
</reference>
<dbReference type="EMBL" id="GBRH01205318">
    <property type="protein sequence ID" value="JAD92577.1"/>
    <property type="molecule type" value="Transcribed_RNA"/>
</dbReference>